<feature type="domain" description="PARP16 N-terminal" evidence="3">
    <location>
        <begin position="78"/>
        <end position="157"/>
    </location>
</feature>
<accession>A0A8I6S5K5</accession>
<evidence type="ECO:0000313" key="5">
    <source>
        <dbReference type="Proteomes" id="UP000494040"/>
    </source>
</evidence>
<dbReference type="OMA" id="DINCCLE"/>
<reference evidence="4" key="1">
    <citation type="submission" date="2022-01" db="UniProtKB">
        <authorList>
            <consortium name="EnsemblMetazoa"/>
        </authorList>
    </citation>
    <scope>IDENTIFICATION</scope>
</reference>
<dbReference type="Pfam" id="PF18084">
    <property type="entry name" value="ARTD15_N"/>
    <property type="match status" value="1"/>
</dbReference>
<dbReference type="GeneID" id="106669015"/>
<evidence type="ECO:0000256" key="1">
    <source>
        <dbReference type="SAM" id="MobiDB-lite"/>
    </source>
</evidence>
<dbReference type="AlphaFoldDB" id="A0A8I6S5K5"/>
<proteinExistence type="predicted"/>
<dbReference type="Proteomes" id="UP000494040">
    <property type="component" value="Unassembled WGS sequence"/>
</dbReference>
<feature type="transmembrane region" description="Helical" evidence="2">
    <location>
        <begin position="360"/>
        <end position="380"/>
    </location>
</feature>
<organism evidence="4 5">
    <name type="scientific">Cimex lectularius</name>
    <name type="common">Bed bug</name>
    <name type="synonym">Acanthia lectularia</name>
    <dbReference type="NCBI Taxonomy" id="79782"/>
    <lineage>
        <taxon>Eukaryota</taxon>
        <taxon>Metazoa</taxon>
        <taxon>Ecdysozoa</taxon>
        <taxon>Arthropoda</taxon>
        <taxon>Hexapoda</taxon>
        <taxon>Insecta</taxon>
        <taxon>Pterygota</taxon>
        <taxon>Neoptera</taxon>
        <taxon>Paraneoptera</taxon>
        <taxon>Hemiptera</taxon>
        <taxon>Heteroptera</taxon>
        <taxon>Panheteroptera</taxon>
        <taxon>Cimicomorpha</taxon>
        <taxon>Cimicidae</taxon>
        <taxon>Cimex</taxon>
    </lineage>
</organism>
<protein>
    <recommendedName>
        <fullName evidence="3">PARP16 N-terminal domain-containing protein</fullName>
    </recommendedName>
</protein>
<dbReference type="OrthoDB" id="6605656at2759"/>
<keyword evidence="2" id="KW-0812">Transmembrane</keyword>
<keyword evidence="2" id="KW-1133">Transmembrane helix</keyword>
<dbReference type="RefSeq" id="XP_014253747.1">
    <property type="nucleotide sequence ID" value="XM_014398261.1"/>
</dbReference>
<sequence>MQMELETEAAERGEELATTPHESTSDLVEGTQSFQMLPENVLLQDNLNSKKNCLTEHELMAKLQPCVNYELKAKDILQVLQKDLDVLDLKISMYIAACNAGHLKPFPEHIVEASFEGLQCLLLLNSQIPPLALLRKNLEEDSDDINKHVISVIHWLLRLPGPRYVDVRPQEFPEILQKVESFQPYEILPNYIFRAMVNKTSPNHLQWMATKEKLMAGKSELETKFAFYCGEVEQLHSLTSVGLYPFQKINGPKGFGVYLTNNLKSCLDNSSPKWVWGKSVFGVELQTAIIVEFIVNHPDVICYTDADTGNESAESQENKYYCVTDTHLIQLRYLLIYAKTPSKLKPEKILSAKHSSIGSIFTFNRAFVLAGYILASYLILTSYKFNPKYKGLTSLLTSIKSIKPFN</sequence>
<keyword evidence="2" id="KW-0472">Membrane</keyword>
<dbReference type="InterPro" id="IPR041400">
    <property type="entry name" value="PARP16_N"/>
</dbReference>
<dbReference type="SUPFAM" id="SSF56399">
    <property type="entry name" value="ADP-ribosylation"/>
    <property type="match status" value="1"/>
</dbReference>
<keyword evidence="5" id="KW-1185">Reference proteome</keyword>
<evidence type="ECO:0000313" key="4">
    <source>
        <dbReference type="EnsemblMetazoa" id="XP_014253747.1"/>
    </source>
</evidence>
<evidence type="ECO:0000259" key="3">
    <source>
        <dbReference type="Pfam" id="PF18084"/>
    </source>
</evidence>
<dbReference type="KEGG" id="clec:106669015"/>
<feature type="region of interest" description="Disordered" evidence="1">
    <location>
        <begin position="1"/>
        <end position="24"/>
    </location>
</feature>
<name>A0A8I6S5K5_CIMLE</name>
<dbReference type="EnsemblMetazoa" id="XM_014398261.1">
    <property type="protein sequence ID" value="XP_014253747.1"/>
    <property type="gene ID" value="LOC106669015"/>
</dbReference>
<evidence type="ECO:0000256" key="2">
    <source>
        <dbReference type="SAM" id="Phobius"/>
    </source>
</evidence>